<protein>
    <recommendedName>
        <fullName evidence="2">DUF4145 domain-containing protein</fullName>
    </recommendedName>
</protein>
<dbReference type="GO" id="GO:0045892">
    <property type="term" value="P:negative regulation of DNA-templated transcription"/>
    <property type="evidence" value="ECO:0007669"/>
    <property type="project" value="TreeGrafter"/>
</dbReference>
<dbReference type="EMBL" id="CACRTM010000032">
    <property type="protein sequence ID" value="VYU64227.1"/>
    <property type="molecule type" value="Genomic_DNA"/>
</dbReference>
<dbReference type="AlphaFoldDB" id="A0A6N3GHJ1"/>
<evidence type="ECO:0000313" key="1">
    <source>
        <dbReference type="EMBL" id="VYU64227.1"/>
    </source>
</evidence>
<reference evidence="1" key="1">
    <citation type="submission" date="2019-11" db="EMBL/GenBank/DDBJ databases">
        <authorList>
            <person name="Feng L."/>
        </authorList>
    </citation>
    <scope>NUCLEOTIDE SEQUENCE</scope>
    <source>
        <strain evidence="1">KOxytocaLFYP65</strain>
    </source>
</reference>
<dbReference type="SUPFAM" id="SSF158668">
    <property type="entry name" value="MtlR-like"/>
    <property type="match status" value="1"/>
</dbReference>
<accession>A0A6N3GHJ1</accession>
<evidence type="ECO:0008006" key="2">
    <source>
        <dbReference type="Google" id="ProtNLM"/>
    </source>
</evidence>
<dbReference type="Gene3D" id="1.20.120.330">
    <property type="entry name" value="Nucleotidyltransferases domain 2"/>
    <property type="match status" value="1"/>
</dbReference>
<dbReference type="InterPro" id="IPR038026">
    <property type="entry name" value="MtlR-like_sf"/>
</dbReference>
<sequence>MDENIFSGPTFSQKVREIIDMLWPESDRGCVLVASSMIEEGLLELISSFLLPPTNSKDELFHGPAAPLSSLESRIAMAYRLGLITKSVAKSLGVFRKLRNEFAHRIETVNFDSPSALNRLNEIYRLFPELSDYLDDIGKRTDNHPLPIRLKFIMFFSSNIAAIKAVKTQVVPITPLEETKI</sequence>
<dbReference type="PANTHER" id="PTHR37941">
    <property type="entry name" value="FUMARASE E-RELATED"/>
    <property type="match status" value="1"/>
</dbReference>
<dbReference type="InterPro" id="IPR007761">
    <property type="entry name" value="MtlR-like"/>
</dbReference>
<proteinExistence type="predicted"/>
<organism evidence="1">
    <name type="scientific">Klebsiella oxytoca</name>
    <dbReference type="NCBI Taxonomy" id="571"/>
    <lineage>
        <taxon>Bacteria</taxon>
        <taxon>Pseudomonadati</taxon>
        <taxon>Pseudomonadota</taxon>
        <taxon>Gammaproteobacteria</taxon>
        <taxon>Enterobacterales</taxon>
        <taxon>Enterobacteriaceae</taxon>
        <taxon>Klebsiella/Raoultella group</taxon>
        <taxon>Klebsiella</taxon>
    </lineage>
</organism>
<dbReference type="PANTHER" id="PTHR37941:SF1">
    <property type="entry name" value="FUMARASE E-RELATED"/>
    <property type="match status" value="1"/>
</dbReference>
<name>A0A6N3GHJ1_KLEOX</name>
<dbReference type="RefSeq" id="WP_049101979.1">
    <property type="nucleotide sequence ID" value="NZ_CACRTM010000032.1"/>
</dbReference>
<gene>
    <name evidence="1" type="ORF">KOLFYP65_04948</name>
</gene>